<dbReference type="InterPro" id="IPR051607">
    <property type="entry name" value="Metallo-dep_hydrolases"/>
</dbReference>
<dbReference type="GO" id="GO:0005829">
    <property type="term" value="C:cytosol"/>
    <property type="evidence" value="ECO:0007669"/>
    <property type="project" value="TreeGrafter"/>
</dbReference>
<organism evidence="10 11">
    <name type="scientific">Tigriopus californicus</name>
    <name type="common">Marine copepod</name>
    <dbReference type="NCBI Taxonomy" id="6832"/>
    <lineage>
        <taxon>Eukaryota</taxon>
        <taxon>Metazoa</taxon>
        <taxon>Ecdysozoa</taxon>
        <taxon>Arthropoda</taxon>
        <taxon>Crustacea</taxon>
        <taxon>Multicrustacea</taxon>
        <taxon>Hexanauplia</taxon>
        <taxon>Copepoda</taxon>
        <taxon>Harpacticoida</taxon>
        <taxon>Harpacticidae</taxon>
        <taxon>Tigriopus</taxon>
    </lineage>
</organism>
<dbReference type="Gene3D" id="3.20.20.140">
    <property type="entry name" value="Metal-dependent hydrolases"/>
    <property type="match status" value="1"/>
</dbReference>
<evidence type="ECO:0000256" key="5">
    <source>
        <dbReference type="ARBA" id="ARBA00022723"/>
    </source>
</evidence>
<evidence type="ECO:0000313" key="11">
    <source>
        <dbReference type="Proteomes" id="UP000318571"/>
    </source>
</evidence>
<dbReference type="PANTHER" id="PTHR11271">
    <property type="entry name" value="GUANINE DEAMINASE"/>
    <property type="match status" value="1"/>
</dbReference>
<feature type="domain" description="Amidohydrolase-related" evidence="9">
    <location>
        <begin position="66"/>
        <end position="339"/>
    </location>
</feature>
<comment type="pathway">
    <text evidence="2">Purine metabolism; guanine degradation; xanthine from guanine: step 1/1.</text>
</comment>
<comment type="catalytic activity">
    <reaction evidence="8">
        <text>guanine + H2O + H(+) = xanthine + NH4(+)</text>
        <dbReference type="Rhea" id="RHEA:14665"/>
        <dbReference type="ChEBI" id="CHEBI:15377"/>
        <dbReference type="ChEBI" id="CHEBI:15378"/>
        <dbReference type="ChEBI" id="CHEBI:16235"/>
        <dbReference type="ChEBI" id="CHEBI:17712"/>
        <dbReference type="ChEBI" id="CHEBI:28938"/>
        <dbReference type="EC" id="3.5.4.3"/>
    </reaction>
</comment>
<keyword evidence="11" id="KW-1185">Reference proteome</keyword>
<comment type="cofactor">
    <cofactor evidence="1">
        <name>Zn(2+)</name>
        <dbReference type="ChEBI" id="CHEBI:29105"/>
    </cofactor>
</comment>
<dbReference type="InterPro" id="IPR006680">
    <property type="entry name" value="Amidohydro-rel"/>
</dbReference>
<dbReference type="OMA" id="CVHMNDS"/>
<dbReference type="STRING" id="6832.A0A553PBU5"/>
<evidence type="ECO:0000256" key="2">
    <source>
        <dbReference type="ARBA" id="ARBA00004984"/>
    </source>
</evidence>
<evidence type="ECO:0000256" key="8">
    <source>
        <dbReference type="ARBA" id="ARBA00051148"/>
    </source>
</evidence>
<evidence type="ECO:0000313" key="10">
    <source>
        <dbReference type="EMBL" id="TRY75156.1"/>
    </source>
</evidence>
<proteinExistence type="inferred from homology"/>
<accession>A0A553PBU5</accession>
<keyword evidence="6" id="KW-0378">Hydrolase</keyword>
<gene>
    <name evidence="10" type="ORF">TCAL_08538</name>
</gene>
<dbReference type="Pfam" id="PF01979">
    <property type="entry name" value="Amidohydro_1"/>
    <property type="match status" value="1"/>
</dbReference>
<dbReference type="InterPro" id="IPR032466">
    <property type="entry name" value="Metal_Hydrolase"/>
</dbReference>
<evidence type="ECO:0000259" key="9">
    <source>
        <dbReference type="Pfam" id="PF01979"/>
    </source>
</evidence>
<dbReference type="GO" id="GO:0008270">
    <property type="term" value="F:zinc ion binding"/>
    <property type="evidence" value="ECO:0007669"/>
    <property type="project" value="TreeGrafter"/>
</dbReference>
<comment type="caution">
    <text evidence="10">The sequence shown here is derived from an EMBL/GenBank/DDBJ whole genome shotgun (WGS) entry which is preliminary data.</text>
</comment>
<protein>
    <recommendedName>
        <fullName evidence="4">guanine deaminase</fullName>
        <ecNumber evidence="4">3.5.4.3</ecNumber>
    </recommendedName>
</protein>
<evidence type="ECO:0000256" key="4">
    <source>
        <dbReference type="ARBA" id="ARBA00012781"/>
    </source>
</evidence>
<dbReference type="AlphaFoldDB" id="A0A553PBU5"/>
<dbReference type="SUPFAM" id="SSF51556">
    <property type="entry name" value="Metallo-dependent hydrolases"/>
    <property type="match status" value="1"/>
</dbReference>
<keyword evidence="7" id="KW-0862">Zinc</keyword>
<dbReference type="UniPathway" id="UPA00603">
    <property type="reaction ID" value="UER00660"/>
</dbReference>
<comment type="similarity">
    <text evidence="3">Belongs to the metallo-dependent hydrolases superfamily. ATZ/TRZ family.</text>
</comment>
<dbReference type="GO" id="GO:0006147">
    <property type="term" value="P:guanine catabolic process"/>
    <property type="evidence" value="ECO:0007669"/>
    <property type="project" value="UniProtKB-UniPathway"/>
</dbReference>
<reference evidence="10 11" key="1">
    <citation type="journal article" date="2018" name="Nat. Ecol. Evol.">
        <title>Genomic signatures of mitonuclear coevolution across populations of Tigriopus californicus.</title>
        <authorList>
            <person name="Barreto F.S."/>
            <person name="Watson E.T."/>
            <person name="Lima T.G."/>
            <person name="Willett C.S."/>
            <person name="Edmands S."/>
            <person name="Li W."/>
            <person name="Burton R.S."/>
        </authorList>
    </citation>
    <scope>NUCLEOTIDE SEQUENCE [LARGE SCALE GENOMIC DNA]</scope>
    <source>
        <strain evidence="10 11">San Diego</strain>
    </source>
</reference>
<dbReference type="InterPro" id="IPR011059">
    <property type="entry name" value="Metal-dep_hydrolase_composite"/>
</dbReference>
<keyword evidence="5" id="KW-0479">Metal-binding</keyword>
<dbReference type="SUPFAM" id="SSF51338">
    <property type="entry name" value="Composite domain of metallo-dependent hydrolases"/>
    <property type="match status" value="1"/>
</dbReference>
<evidence type="ECO:0000256" key="3">
    <source>
        <dbReference type="ARBA" id="ARBA00006745"/>
    </source>
</evidence>
<name>A0A553PBU5_TIGCA</name>
<dbReference type="FunFam" id="3.20.20.140:FF:000022">
    <property type="entry name" value="Guanine deaminase"/>
    <property type="match status" value="1"/>
</dbReference>
<evidence type="ECO:0000256" key="1">
    <source>
        <dbReference type="ARBA" id="ARBA00001947"/>
    </source>
</evidence>
<dbReference type="GO" id="GO:0008892">
    <property type="term" value="F:guanine deaminase activity"/>
    <property type="evidence" value="ECO:0007669"/>
    <property type="project" value="UniProtKB-EC"/>
</dbReference>
<sequence>MSPKLIIGTIVDSNADWSLRIRENHCIIIDDNGTIVMEGPFSSQAVQQWKDKYSVTEVVELDREEFLLPGFIDSHIHASQLPNCGLALDLPLLKWLQTYTFPIETKFADPQYAQDVYSRAVEGTLASGTTGAMYFATIHRDASEILCDIVEEKGQRAMVGKVCMNRNSFNGYQETTQNSLNESKLFIAGVQARKSSLLDPVITPRFVPSCDQELLLGLGDLAKSSDVRIQSHLSETLAEVAWVKELEPTSRDYTDVYRQAGLLTAKTVMAHCVHLSNAELNAMKEAQTGIAHCPNSNCSIRSGNMDVRQIQKRGIKVGLGTDCSAGYSPSMLDAMRGSASVTCLDRVVGQLDEGFQFDAIRIRLNSKAHPTSHLFGHETIEDMVHKFVFLGDDRNVVQVWVNGRIVKDLGLTEH</sequence>
<dbReference type="EMBL" id="VCGU01000005">
    <property type="protein sequence ID" value="TRY75156.1"/>
    <property type="molecule type" value="Genomic_DNA"/>
</dbReference>
<dbReference type="EC" id="3.5.4.3" evidence="4"/>
<dbReference type="PANTHER" id="PTHR11271:SF6">
    <property type="entry name" value="GUANINE DEAMINASE"/>
    <property type="match status" value="1"/>
</dbReference>
<evidence type="ECO:0000256" key="7">
    <source>
        <dbReference type="ARBA" id="ARBA00022833"/>
    </source>
</evidence>
<evidence type="ECO:0000256" key="6">
    <source>
        <dbReference type="ARBA" id="ARBA00022801"/>
    </source>
</evidence>
<dbReference type="Proteomes" id="UP000318571">
    <property type="component" value="Chromosome 2"/>
</dbReference>